<dbReference type="InterPro" id="IPR035986">
    <property type="entry name" value="PKD_dom_sf"/>
</dbReference>
<dbReference type="Gene3D" id="2.60.40.1180">
    <property type="entry name" value="Golgi alpha-mannosidase II"/>
    <property type="match status" value="1"/>
</dbReference>
<dbReference type="Pfam" id="PF18911">
    <property type="entry name" value="PKD_4"/>
    <property type="match status" value="1"/>
</dbReference>
<dbReference type="GO" id="GO:0016052">
    <property type="term" value="P:carbohydrate catabolic process"/>
    <property type="evidence" value="ECO:0007669"/>
    <property type="project" value="InterPro"/>
</dbReference>
<comment type="similarity">
    <text evidence="1">Belongs to the glycosyl hydrolase 27 family.</text>
</comment>
<keyword evidence="2" id="KW-0378">Hydrolase</keyword>
<evidence type="ECO:0000256" key="3">
    <source>
        <dbReference type="ARBA" id="ARBA00023295"/>
    </source>
</evidence>
<evidence type="ECO:0000256" key="2">
    <source>
        <dbReference type="ARBA" id="ARBA00022801"/>
    </source>
</evidence>
<name>A0A372ILQ4_9BACT</name>
<evidence type="ECO:0000259" key="4">
    <source>
        <dbReference type="PROSITE" id="PS50093"/>
    </source>
</evidence>
<dbReference type="Pfam" id="PF02065">
    <property type="entry name" value="Melibiase"/>
    <property type="match status" value="1"/>
</dbReference>
<dbReference type="PANTHER" id="PTHR11452:SF75">
    <property type="entry name" value="ALPHA-GALACTOSIDASE MEL1"/>
    <property type="match status" value="1"/>
</dbReference>
<dbReference type="SMART" id="SM00089">
    <property type="entry name" value="PKD"/>
    <property type="match status" value="1"/>
</dbReference>
<dbReference type="RefSeq" id="WP_117301579.1">
    <property type="nucleotide sequence ID" value="NZ_QVQT02000005.1"/>
</dbReference>
<proteinExistence type="inferred from homology"/>
<dbReference type="EMBL" id="QVQT01000005">
    <property type="protein sequence ID" value="RFU15805.1"/>
    <property type="molecule type" value="Genomic_DNA"/>
</dbReference>
<gene>
    <name evidence="5" type="ORF">D0Y96_15275</name>
</gene>
<dbReference type="OrthoDB" id="9758822at2"/>
<dbReference type="InterPro" id="IPR013785">
    <property type="entry name" value="Aldolase_TIM"/>
</dbReference>
<dbReference type="CDD" id="cd14791">
    <property type="entry name" value="GH36"/>
    <property type="match status" value="1"/>
</dbReference>
<evidence type="ECO:0000256" key="1">
    <source>
        <dbReference type="ARBA" id="ARBA00009743"/>
    </source>
</evidence>
<evidence type="ECO:0000313" key="5">
    <source>
        <dbReference type="EMBL" id="RFU15805.1"/>
    </source>
</evidence>
<comment type="caution">
    <text evidence="5">The sequence shown here is derived from an EMBL/GenBank/DDBJ whole genome shotgun (WGS) entry which is preliminary data.</text>
</comment>
<dbReference type="AlphaFoldDB" id="A0A372ILQ4"/>
<dbReference type="Gene3D" id="3.20.20.70">
    <property type="entry name" value="Aldolase class I"/>
    <property type="match status" value="1"/>
</dbReference>
<dbReference type="InterPro" id="IPR002241">
    <property type="entry name" value="Glyco_hydro_27"/>
</dbReference>
<dbReference type="InterPro" id="IPR013783">
    <property type="entry name" value="Ig-like_fold"/>
</dbReference>
<dbReference type="PROSITE" id="PS50093">
    <property type="entry name" value="PKD"/>
    <property type="match status" value="1"/>
</dbReference>
<dbReference type="InterPro" id="IPR013780">
    <property type="entry name" value="Glyco_hydro_b"/>
</dbReference>
<dbReference type="Proteomes" id="UP000264702">
    <property type="component" value="Unassembled WGS sequence"/>
</dbReference>
<reference evidence="5 6" key="1">
    <citation type="submission" date="2018-08" db="EMBL/GenBank/DDBJ databases">
        <title>Acidipila sp. 4G-K13, an acidobacterium isolated from forest soil.</title>
        <authorList>
            <person name="Gao Z.-H."/>
            <person name="Qiu L.-H."/>
        </authorList>
    </citation>
    <scope>NUCLEOTIDE SEQUENCE [LARGE SCALE GENOMIC DNA]</scope>
    <source>
        <strain evidence="5 6">4G-K13</strain>
    </source>
</reference>
<keyword evidence="3" id="KW-0326">Glycosidase</keyword>
<dbReference type="InterPro" id="IPR017853">
    <property type="entry name" value="GH"/>
</dbReference>
<feature type="domain" description="PKD" evidence="4">
    <location>
        <begin position="718"/>
        <end position="782"/>
    </location>
</feature>
<dbReference type="CDD" id="cd00146">
    <property type="entry name" value="PKD"/>
    <property type="match status" value="1"/>
</dbReference>
<dbReference type="Gene3D" id="2.60.40.10">
    <property type="entry name" value="Immunoglobulins"/>
    <property type="match status" value="1"/>
</dbReference>
<accession>A0A372ILQ4</accession>
<sequence>MHGLRTSLTSFILSAAALTLPLNGQTGHLQIKANQADGRYSISAEEIAHPILEAGAAAEVNGAWLKASDYPKHTLAKSTSTGELGPAEEWTLTYTGKSDAPDLQIRLRSYQNQPFGDVQVSVVNTTGKQIVVQAIRAIDAGADSLNLGGSHAEERVLSDSFSEDRPAMKIHDFSDPVHGMHRGVGSQIVYNLENHRSWFVGTLTSDKFLTVLRMHVSPDNPQKLASYEVEDTGTTELLNENSLRRSPPEDHVMLSLPVEPGATLDSERLLFGLGNDPVKQLETYGHLIRDLHHARVSAPVALGWWSWTAYYFGLNEGAALTNAEWLADNLKSYGYTFFHIDEGYQYARGEYTTPDADLFPHGLASVERKITNLGLTPGIWTAPFEVSERSWVYTHHPDWLVKNAQGNPIHIGSVSQQKDLIFELDTTNPGAQEYLHQTYRTLTRDWNLRYIKMDFMEDSAVEGYYYRPHTTALEAQRIGLQTIRDAVGDSVLLDKDGSEMLNPVGILDMGRISQDTGHSFSSSKDAATGIAARFYMNRNYFVADPDAFTVSTQVIEDHAWHGGTKPLSSDEAMVSMTLSAVSGGLFEIGDDLPTLGKSPDRLAWLKNRDLLDMVELGRASKPVDLMTYAKEDLQPSIFLLKESNRQSMLAVFNWTEGSRTHDLSLSQTGLNGNAAYDVTEILASSPTTTKAQGTLHIEQPPHSVRLLKLVDTSAPEQKPVAEIVATSSGTAGVGIDFNAPEASEDNPVLHYRWNFGDGTSAEGQHLTHTYTRAGEYQVTLTAVGLGEVSAEAHAAISITGSMPTRFHPDTQRRLAPEAQ</sequence>
<dbReference type="SUPFAM" id="SSF49299">
    <property type="entry name" value="PKD domain"/>
    <property type="match status" value="1"/>
</dbReference>
<dbReference type="SUPFAM" id="SSF51445">
    <property type="entry name" value="(Trans)glycosidases"/>
    <property type="match status" value="1"/>
</dbReference>
<dbReference type="InterPro" id="IPR022409">
    <property type="entry name" value="PKD/Chitinase_dom"/>
</dbReference>
<keyword evidence="6" id="KW-1185">Reference proteome</keyword>
<dbReference type="PANTHER" id="PTHR11452">
    <property type="entry name" value="ALPHA-GALACTOSIDASE/ALPHA-N-ACETYLGALACTOSAMINIDASE"/>
    <property type="match status" value="1"/>
</dbReference>
<organism evidence="5 6">
    <name type="scientific">Paracidobacterium acidisoli</name>
    <dbReference type="NCBI Taxonomy" id="2303751"/>
    <lineage>
        <taxon>Bacteria</taxon>
        <taxon>Pseudomonadati</taxon>
        <taxon>Acidobacteriota</taxon>
        <taxon>Terriglobia</taxon>
        <taxon>Terriglobales</taxon>
        <taxon>Acidobacteriaceae</taxon>
        <taxon>Paracidobacterium</taxon>
    </lineage>
</organism>
<dbReference type="GO" id="GO:0004557">
    <property type="term" value="F:alpha-galactosidase activity"/>
    <property type="evidence" value="ECO:0007669"/>
    <property type="project" value="InterPro"/>
</dbReference>
<dbReference type="SUPFAM" id="SSF51011">
    <property type="entry name" value="Glycosyl hydrolase domain"/>
    <property type="match status" value="1"/>
</dbReference>
<evidence type="ECO:0000313" key="6">
    <source>
        <dbReference type="Proteomes" id="UP000264702"/>
    </source>
</evidence>
<protein>
    <submittedName>
        <fullName evidence="5">PKD domain-containing protein</fullName>
    </submittedName>
</protein>
<dbReference type="InterPro" id="IPR000601">
    <property type="entry name" value="PKD_dom"/>
</dbReference>
<dbReference type="InterPro" id="IPR002252">
    <property type="entry name" value="Glyco_hydro_36"/>
</dbReference>